<proteinExistence type="predicted"/>
<feature type="region of interest" description="Disordered" evidence="6">
    <location>
        <begin position="247"/>
        <end position="390"/>
    </location>
</feature>
<dbReference type="PROSITE" id="PS50088">
    <property type="entry name" value="ANK_REPEAT"/>
    <property type="match status" value="4"/>
</dbReference>
<evidence type="ECO:0000256" key="1">
    <source>
        <dbReference type="ARBA" id="ARBA00004496"/>
    </source>
</evidence>
<keyword evidence="4 5" id="KW-0040">ANK repeat</keyword>
<dbReference type="AlphaFoldDB" id="A0A7L2EFV1"/>
<dbReference type="Pfam" id="PF15898">
    <property type="entry name" value="PRKG1_interact"/>
    <property type="match status" value="1"/>
</dbReference>
<feature type="compositionally biased region" description="Basic and acidic residues" evidence="6">
    <location>
        <begin position="811"/>
        <end position="820"/>
    </location>
</feature>
<dbReference type="SMART" id="SM00248">
    <property type="entry name" value="ANK"/>
    <property type="match status" value="4"/>
</dbReference>
<feature type="compositionally biased region" description="Acidic residues" evidence="6">
    <location>
        <begin position="703"/>
        <end position="712"/>
    </location>
</feature>
<dbReference type="Pfam" id="PF13637">
    <property type="entry name" value="Ank_4"/>
    <property type="match status" value="1"/>
</dbReference>
<feature type="repeat" description="ANK" evidence="5">
    <location>
        <begin position="153"/>
        <end position="185"/>
    </location>
</feature>
<sequence length="875" mass="98567">QACIDENLDMVKFLVENGANVNQQDNEGWTPLHAVASCGYLNIAEYLISHGANVAAVNSEGEVPSDIAEEAAMKDLLLEQVKKQGVDLELSRKEEEQQMLQDARQWLNSGRIEDIKQPRTGATALHVAAAKGYSEVMRLLIQAGFNLNVQDNDGWTPLHAAAHWGVKEACSILAEALCDMDIRNKLGQTPFDVADEGLVEHLEMLQKKQTVLRSEKETRNKLIEADMNGKPQNRFFTNKEKILYEEDTLKSMETEEENKDSSSSSSEEEEAEDEVSESDAEKESERKEEPFANHSSRESRPSITEQMPPPEPNSFTASARRFSWLSKSDEQKDESPSSWRLGLRKTGSHNMLSEVTATREAQRDKTSSIYRSSSSPRISALLDNKEKDRDNKSYLATIVPRRLSSTSDIEEKENRESAVNLVRSGSYTRQPWRDEPKGNEAPHSGAPTTYVSTYLKRAPFRQQTDSAVEKNAEGSCASTPLGVITNRAVLGAANGAGNAGAASALGKDLSAEEARERRRSYLTPVRDEEAESLRKARSRQARQTRRSTQGVTLTELQEAERTFSRSRAERQAQEQQSDRAEDSGERPESRVRWGRSTDDETVYRRLRGPAQPNKPTTPVSPSTAAPLLYTSSYLTRTNKYLGLDSVNTADFRAAATEMEKNGMYQEKCEDQDSDDRSLNKQSIRERRRPKERRRGTGIIFSTQDDDDEVDANEEVKETRVTNVRLHRGQTASTNPTTSDSSYSDRASSRSSAYSRRENRLATLSSRAEEESNRDYKKLYESALSENQKLKSKLQEAQLELADIKAKLEKAAQQKQEKTSDRSSMLEMEKREKRALERKLSEMEEEMKILTELKSDNQRLKDENGALIRVISKLSK</sequence>
<comment type="caution">
    <text evidence="8">The sequence shown here is derived from an EMBL/GenBank/DDBJ whole genome shotgun (WGS) entry which is preliminary data.</text>
</comment>
<feature type="compositionally biased region" description="Basic and acidic residues" evidence="6">
    <location>
        <begin position="525"/>
        <end position="534"/>
    </location>
</feature>
<feature type="region of interest" description="Disordered" evidence="6">
    <location>
        <begin position="407"/>
        <end position="450"/>
    </location>
</feature>
<dbReference type="PIRSF" id="PIRSF038141">
    <property type="entry name" value="PP1_12ABC_vert"/>
    <property type="match status" value="1"/>
</dbReference>
<dbReference type="GO" id="GO:0004857">
    <property type="term" value="F:enzyme inhibitor activity"/>
    <property type="evidence" value="ECO:0007669"/>
    <property type="project" value="TreeGrafter"/>
</dbReference>
<dbReference type="Gene3D" id="1.25.40.20">
    <property type="entry name" value="Ankyrin repeat-containing domain"/>
    <property type="match status" value="2"/>
</dbReference>
<dbReference type="GO" id="GO:0019208">
    <property type="term" value="F:phosphatase regulator activity"/>
    <property type="evidence" value="ECO:0007669"/>
    <property type="project" value="InterPro"/>
</dbReference>
<dbReference type="FunFam" id="1.25.40.20:FF:000004">
    <property type="entry name" value="Phosphatase 1 regulatory subunit 12A"/>
    <property type="match status" value="1"/>
</dbReference>
<feature type="region of interest" description="Disordered" evidence="6">
    <location>
        <begin position="662"/>
        <end position="773"/>
    </location>
</feature>
<dbReference type="InterPro" id="IPR002110">
    <property type="entry name" value="Ankyrin_rpt"/>
</dbReference>
<dbReference type="GO" id="GO:0007165">
    <property type="term" value="P:signal transduction"/>
    <property type="evidence" value="ECO:0007669"/>
    <property type="project" value="InterPro"/>
</dbReference>
<reference evidence="8 9" key="1">
    <citation type="submission" date="2019-09" db="EMBL/GenBank/DDBJ databases">
        <title>Bird 10,000 Genomes (B10K) Project - Family phase.</title>
        <authorList>
            <person name="Zhang G."/>
        </authorList>
    </citation>
    <scope>NUCLEOTIDE SEQUENCE [LARGE SCALE GENOMIC DNA]</scope>
    <source>
        <strain evidence="8">B10K-DU-011-42</strain>
        <tissue evidence="8">Muscle</tissue>
    </source>
</reference>
<evidence type="ECO:0000256" key="3">
    <source>
        <dbReference type="ARBA" id="ARBA00022737"/>
    </source>
</evidence>
<feature type="compositionally biased region" description="Basic and acidic residues" evidence="6">
    <location>
        <begin position="826"/>
        <end position="838"/>
    </location>
</feature>
<feature type="compositionally biased region" description="Acidic residues" evidence="6">
    <location>
        <begin position="266"/>
        <end position="278"/>
    </location>
</feature>
<protein>
    <submittedName>
        <fullName evidence="8">MYPT2 phosphatase</fullName>
    </submittedName>
</protein>
<feature type="compositionally biased region" description="Basic and acidic residues" evidence="6">
    <location>
        <begin position="558"/>
        <end position="603"/>
    </location>
</feature>
<dbReference type="PROSITE" id="PS50297">
    <property type="entry name" value="ANK_REP_REGION"/>
    <property type="match status" value="2"/>
</dbReference>
<evidence type="ECO:0000256" key="6">
    <source>
        <dbReference type="SAM" id="MobiDB-lite"/>
    </source>
</evidence>
<dbReference type="PANTHER" id="PTHR24179:SF18">
    <property type="entry name" value="PROTEIN PHOSPHATASE 1 REGULATORY SUBUNIT 12B"/>
    <property type="match status" value="1"/>
</dbReference>
<feature type="repeat" description="ANK" evidence="5">
    <location>
        <begin position="27"/>
        <end position="59"/>
    </location>
</feature>
<feature type="non-terminal residue" evidence="8">
    <location>
        <position position="875"/>
    </location>
</feature>
<feature type="non-terminal residue" evidence="8">
    <location>
        <position position="1"/>
    </location>
</feature>
<keyword evidence="2" id="KW-0963">Cytoplasm</keyword>
<dbReference type="CDD" id="cd21944">
    <property type="entry name" value="IPD_MYPT1"/>
    <property type="match status" value="1"/>
</dbReference>
<feature type="compositionally biased region" description="Basic and acidic residues" evidence="6">
    <location>
        <begin position="431"/>
        <end position="440"/>
    </location>
</feature>
<feature type="compositionally biased region" description="Low complexity" evidence="6">
    <location>
        <begin position="367"/>
        <end position="379"/>
    </location>
</feature>
<evidence type="ECO:0000259" key="7">
    <source>
        <dbReference type="Pfam" id="PF15898"/>
    </source>
</evidence>
<dbReference type="InterPro" id="IPR017401">
    <property type="entry name" value="MYPT1/MYPT2/Mbs85"/>
</dbReference>
<feature type="compositionally biased region" description="Low complexity" evidence="6">
    <location>
        <begin position="497"/>
        <end position="506"/>
    </location>
</feature>
<accession>A0A7L2EFV1</accession>
<feature type="region of interest" description="Disordered" evidence="6">
    <location>
        <begin position="811"/>
        <end position="838"/>
    </location>
</feature>
<dbReference type="GO" id="GO:0031672">
    <property type="term" value="C:A band"/>
    <property type="evidence" value="ECO:0007669"/>
    <property type="project" value="TreeGrafter"/>
</dbReference>
<evidence type="ECO:0000256" key="2">
    <source>
        <dbReference type="ARBA" id="ARBA00022490"/>
    </source>
</evidence>
<feature type="repeat" description="ANK" evidence="5">
    <location>
        <begin position="1"/>
        <end position="26"/>
    </location>
</feature>
<keyword evidence="9" id="KW-1185">Reference proteome</keyword>
<dbReference type="Gene3D" id="6.10.140.390">
    <property type="match status" value="1"/>
</dbReference>
<organism evidence="8 9">
    <name type="scientific">Anthoscopus minutus</name>
    <name type="common">Southern penduline-tit</name>
    <dbReference type="NCBI Taxonomy" id="156561"/>
    <lineage>
        <taxon>Eukaryota</taxon>
        <taxon>Metazoa</taxon>
        <taxon>Chordata</taxon>
        <taxon>Craniata</taxon>
        <taxon>Vertebrata</taxon>
        <taxon>Euteleostomi</taxon>
        <taxon>Archelosauria</taxon>
        <taxon>Archosauria</taxon>
        <taxon>Dinosauria</taxon>
        <taxon>Saurischia</taxon>
        <taxon>Theropoda</taxon>
        <taxon>Coelurosauria</taxon>
        <taxon>Aves</taxon>
        <taxon>Neognathae</taxon>
        <taxon>Neoaves</taxon>
        <taxon>Telluraves</taxon>
        <taxon>Australaves</taxon>
        <taxon>Passeriformes</taxon>
        <taxon>Paridae</taxon>
        <taxon>Anthoscopus</taxon>
    </lineage>
</organism>
<feature type="compositionally biased region" description="Basic and acidic residues" evidence="6">
    <location>
        <begin position="666"/>
        <end position="684"/>
    </location>
</feature>
<dbReference type="Gene3D" id="6.10.250.1820">
    <property type="match status" value="1"/>
</dbReference>
<feature type="repeat" description="ANK" evidence="5">
    <location>
        <begin position="120"/>
        <end position="152"/>
    </location>
</feature>
<dbReference type="InterPro" id="IPR036770">
    <property type="entry name" value="Ankyrin_rpt-contain_sf"/>
</dbReference>
<feature type="compositionally biased region" description="Basic residues" evidence="6">
    <location>
        <begin position="535"/>
        <end position="545"/>
    </location>
</feature>
<evidence type="ECO:0000313" key="8">
    <source>
        <dbReference type="EMBL" id="NXQ60973.1"/>
    </source>
</evidence>
<dbReference type="EMBL" id="VWYI01035870">
    <property type="protein sequence ID" value="NXQ60973.1"/>
    <property type="molecule type" value="Genomic_DNA"/>
</dbReference>
<dbReference type="FunFam" id="1.25.40.20:FF:000898">
    <property type="entry name" value="Protein phosphatase 1 regulatory subunit 12A"/>
    <property type="match status" value="1"/>
</dbReference>
<evidence type="ECO:0000313" key="9">
    <source>
        <dbReference type="Proteomes" id="UP000554720"/>
    </source>
</evidence>
<feature type="compositionally biased region" description="Basic and acidic residues" evidence="6">
    <location>
        <begin position="279"/>
        <end position="300"/>
    </location>
</feature>
<feature type="region of interest" description="Disordered" evidence="6">
    <location>
        <begin position="497"/>
        <end position="624"/>
    </location>
</feature>
<keyword evidence="3" id="KW-0677">Repeat</keyword>
<evidence type="ECO:0000256" key="5">
    <source>
        <dbReference type="PROSITE-ProRule" id="PRU00023"/>
    </source>
</evidence>
<dbReference type="OrthoDB" id="19014at2759"/>
<dbReference type="Proteomes" id="UP000554720">
    <property type="component" value="Unassembled WGS sequence"/>
</dbReference>
<dbReference type="InterPro" id="IPR031775">
    <property type="entry name" value="PRKG1_interact"/>
</dbReference>
<dbReference type="PANTHER" id="PTHR24179">
    <property type="entry name" value="PROTEIN PHOSPHATASE 1 REGULATORY SUBUNIT 12"/>
    <property type="match status" value="1"/>
</dbReference>
<name>A0A7L2EFV1_ANTMN</name>
<feature type="domain" description="cGMP-dependent protein kinase interacting" evidence="7">
    <location>
        <begin position="774"/>
        <end position="875"/>
    </location>
</feature>
<comment type="subcellular location">
    <subcellularLocation>
        <location evidence="1">Cytoplasm</location>
    </subcellularLocation>
</comment>
<dbReference type="InterPro" id="IPR051226">
    <property type="entry name" value="PP1_Regulatory_Subunit"/>
</dbReference>
<gene>
    <name evidence="8" type="primary">Ppp1r12b</name>
    <name evidence="8" type="ORF">ANTMIN_R03362</name>
</gene>
<dbReference type="Pfam" id="PF12796">
    <property type="entry name" value="Ank_2"/>
    <property type="match status" value="1"/>
</dbReference>
<feature type="compositionally biased region" description="Basic residues" evidence="6">
    <location>
        <begin position="685"/>
        <end position="695"/>
    </location>
</feature>
<feature type="compositionally biased region" description="Low complexity" evidence="6">
    <location>
        <begin position="738"/>
        <end position="753"/>
    </location>
</feature>
<evidence type="ECO:0000256" key="4">
    <source>
        <dbReference type="ARBA" id="ARBA00023043"/>
    </source>
</evidence>
<dbReference type="SUPFAM" id="SSF48403">
    <property type="entry name" value="Ankyrin repeat"/>
    <property type="match status" value="1"/>
</dbReference>
<dbReference type="GO" id="GO:0019901">
    <property type="term" value="F:protein kinase binding"/>
    <property type="evidence" value="ECO:0007669"/>
    <property type="project" value="InterPro"/>
</dbReference>
<dbReference type="GO" id="GO:0030018">
    <property type="term" value="C:Z disc"/>
    <property type="evidence" value="ECO:0007669"/>
    <property type="project" value="TreeGrafter"/>
</dbReference>